<dbReference type="EMBL" id="BMFA01000001">
    <property type="protein sequence ID" value="GGB32902.1"/>
    <property type="molecule type" value="Genomic_DNA"/>
</dbReference>
<dbReference type="GO" id="GO:0006400">
    <property type="term" value="P:tRNA modification"/>
    <property type="evidence" value="ECO:0007669"/>
    <property type="project" value="UniProtKB-UniRule"/>
</dbReference>
<dbReference type="CDD" id="cd01992">
    <property type="entry name" value="TilS_N"/>
    <property type="match status" value="1"/>
</dbReference>
<dbReference type="InterPro" id="IPR012795">
    <property type="entry name" value="tRNA_Ile_lys_synt_N"/>
</dbReference>
<dbReference type="InterPro" id="IPR014729">
    <property type="entry name" value="Rossmann-like_a/b/a_fold"/>
</dbReference>
<dbReference type="EC" id="6.3.4.19" evidence="6"/>
<dbReference type="HAMAP" id="MF_01161">
    <property type="entry name" value="tRNA_Ile_lys_synt"/>
    <property type="match status" value="1"/>
</dbReference>
<evidence type="ECO:0000256" key="2">
    <source>
        <dbReference type="ARBA" id="ARBA00022694"/>
    </source>
</evidence>
<dbReference type="InterPro" id="IPR012094">
    <property type="entry name" value="tRNA_Ile_lys_synt"/>
</dbReference>
<evidence type="ECO:0000259" key="7">
    <source>
        <dbReference type="Pfam" id="PF01171"/>
    </source>
</evidence>
<reference evidence="8" key="2">
    <citation type="submission" date="2020-09" db="EMBL/GenBank/DDBJ databases">
        <authorList>
            <person name="Sun Q."/>
            <person name="Zhou Y."/>
        </authorList>
    </citation>
    <scope>NUCLEOTIDE SEQUENCE</scope>
    <source>
        <strain evidence="8">CGMCC 1.12426</strain>
    </source>
</reference>
<comment type="caution">
    <text evidence="8">The sequence shown here is derived from an EMBL/GenBank/DDBJ whole genome shotgun (WGS) entry which is preliminary data.</text>
</comment>
<comment type="subcellular location">
    <subcellularLocation>
        <location evidence="6">Cytoplasm</location>
    </subcellularLocation>
</comment>
<comment type="catalytic activity">
    <reaction evidence="5 6">
        <text>cytidine(34) in tRNA(Ile2) + L-lysine + ATP = lysidine(34) in tRNA(Ile2) + AMP + diphosphate + H(+)</text>
        <dbReference type="Rhea" id="RHEA:43744"/>
        <dbReference type="Rhea" id="RHEA-COMP:10625"/>
        <dbReference type="Rhea" id="RHEA-COMP:10670"/>
        <dbReference type="ChEBI" id="CHEBI:15378"/>
        <dbReference type="ChEBI" id="CHEBI:30616"/>
        <dbReference type="ChEBI" id="CHEBI:32551"/>
        <dbReference type="ChEBI" id="CHEBI:33019"/>
        <dbReference type="ChEBI" id="CHEBI:82748"/>
        <dbReference type="ChEBI" id="CHEBI:83665"/>
        <dbReference type="ChEBI" id="CHEBI:456215"/>
        <dbReference type="EC" id="6.3.4.19"/>
    </reaction>
</comment>
<protein>
    <recommendedName>
        <fullName evidence="6">tRNA(Ile)-lysidine synthase</fullName>
        <ecNumber evidence="6">6.3.4.19</ecNumber>
    </recommendedName>
    <alternativeName>
        <fullName evidence="6">tRNA(Ile)-2-lysyl-cytidine synthase</fullName>
    </alternativeName>
    <alternativeName>
        <fullName evidence="6">tRNA(Ile)-lysidine synthetase</fullName>
    </alternativeName>
</protein>
<dbReference type="SUPFAM" id="SSF52402">
    <property type="entry name" value="Adenine nucleotide alpha hydrolases-like"/>
    <property type="match status" value="1"/>
</dbReference>
<dbReference type="Pfam" id="PF01171">
    <property type="entry name" value="ATP_bind_3"/>
    <property type="match status" value="1"/>
</dbReference>
<feature type="domain" description="tRNA(Ile)-lysidine/2-thiocytidine synthase N-terminal" evidence="7">
    <location>
        <begin position="37"/>
        <end position="219"/>
    </location>
</feature>
<keyword evidence="4 6" id="KW-0067">ATP-binding</keyword>
<dbReference type="PANTHER" id="PTHR43033">
    <property type="entry name" value="TRNA(ILE)-LYSIDINE SYNTHASE-RELATED"/>
    <property type="match status" value="1"/>
</dbReference>
<evidence type="ECO:0000313" key="8">
    <source>
        <dbReference type="EMBL" id="GGB32902.1"/>
    </source>
</evidence>
<evidence type="ECO:0000313" key="9">
    <source>
        <dbReference type="Proteomes" id="UP000605148"/>
    </source>
</evidence>
<comment type="function">
    <text evidence="6">Ligates lysine onto the cytidine present at position 34 of the AUA codon-specific tRNA(Ile) that contains the anticodon CAU, in an ATP-dependent manner. Cytidine is converted to lysidine, thus changing the amino acid specificity of the tRNA from methionine to isoleucine.</text>
</comment>
<gene>
    <name evidence="6" type="primary">tilS</name>
    <name evidence="8" type="ORF">GCM10011316_01230</name>
</gene>
<dbReference type="PANTHER" id="PTHR43033:SF1">
    <property type="entry name" value="TRNA(ILE)-LYSIDINE SYNTHASE-RELATED"/>
    <property type="match status" value="1"/>
</dbReference>
<proteinExistence type="inferred from homology"/>
<comment type="similarity">
    <text evidence="6">Belongs to the tRNA(Ile)-lysidine synthase family.</text>
</comment>
<keyword evidence="1 6" id="KW-0436">Ligase</keyword>
<dbReference type="GO" id="GO:0005737">
    <property type="term" value="C:cytoplasm"/>
    <property type="evidence" value="ECO:0007669"/>
    <property type="project" value="UniProtKB-SubCell"/>
</dbReference>
<dbReference type="GO" id="GO:0032267">
    <property type="term" value="F:tRNA(Ile)-lysidine synthase activity"/>
    <property type="evidence" value="ECO:0007669"/>
    <property type="project" value="UniProtKB-EC"/>
</dbReference>
<keyword evidence="3 6" id="KW-0547">Nucleotide-binding</keyword>
<organism evidence="8 9">
    <name type="scientific">Roseibium aquae</name>
    <dbReference type="NCBI Taxonomy" id="1323746"/>
    <lineage>
        <taxon>Bacteria</taxon>
        <taxon>Pseudomonadati</taxon>
        <taxon>Pseudomonadota</taxon>
        <taxon>Alphaproteobacteria</taxon>
        <taxon>Hyphomicrobiales</taxon>
        <taxon>Stappiaceae</taxon>
        <taxon>Roseibium</taxon>
    </lineage>
</organism>
<dbReference type="Proteomes" id="UP000605148">
    <property type="component" value="Unassembled WGS sequence"/>
</dbReference>
<dbReference type="OrthoDB" id="9807403at2"/>
<keyword evidence="6" id="KW-0963">Cytoplasm</keyword>
<dbReference type="NCBIfam" id="TIGR02432">
    <property type="entry name" value="lysidine_TilS_N"/>
    <property type="match status" value="1"/>
</dbReference>
<dbReference type="GO" id="GO:0005524">
    <property type="term" value="F:ATP binding"/>
    <property type="evidence" value="ECO:0007669"/>
    <property type="project" value="UniProtKB-UniRule"/>
</dbReference>
<evidence type="ECO:0000256" key="4">
    <source>
        <dbReference type="ARBA" id="ARBA00022840"/>
    </source>
</evidence>
<comment type="domain">
    <text evidence="6">The N-terminal region contains the highly conserved SGGXDS motif, predicted to be a P-loop motif involved in ATP binding.</text>
</comment>
<evidence type="ECO:0000256" key="3">
    <source>
        <dbReference type="ARBA" id="ARBA00022741"/>
    </source>
</evidence>
<feature type="binding site" evidence="6">
    <location>
        <begin position="42"/>
        <end position="47"/>
    </location>
    <ligand>
        <name>ATP</name>
        <dbReference type="ChEBI" id="CHEBI:30616"/>
    </ligand>
</feature>
<keyword evidence="9" id="KW-1185">Reference proteome</keyword>
<evidence type="ECO:0000256" key="5">
    <source>
        <dbReference type="ARBA" id="ARBA00048539"/>
    </source>
</evidence>
<dbReference type="AlphaFoldDB" id="A0A916T793"/>
<evidence type="ECO:0000256" key="1">
    <source>
        <dbReference type="ARBA" id="ARBA00022598"/>
    </source>
</evidence>
<dbReference type="Gene3D" id="3.40.50.620">
    <property type="entry name" value="HUPs"/>
    <property type="match status" value="1"/>
</dbReference>
<evidence type="ECO:0000256" key="6">
    <source>
        <dbReference type="HAMAP-Rule" id="MF_01161"/>
    </source>
</evidence>
<sequence>MNSVARNVPETESHRGMGLTSDEIDSIFRPQFPLCRLVLGVSGGPDSLALLYLFHEWTKRVGWTGDILVATIDHGLRPESAAEAQQVGERARAMGLRHVVRTWEGEKPSSNIQAQARAARYRLFAQEMASIGADALVLAHHLDDQAETFLDRLTRGSGVYGLGAMIGDDSGGPEGLRIMRPFLEVPKSALMDALRARGIPWVCDPSNYDPAYKRARLRQIMGGLAEEGLTSQRLADTARRMRRAREGLDYCCRSILNAHLVCHPAGPVRLPWNSIGDPPEEIRLRLLAHLILGVTGQQAPGRLAKLEGLLFTLEAHERVKQTLSGAVVQRQDDTLYLWKEVGRTPPAVCRVADLVAAAQANGRPAIWDGRYHLGLEGAGFLNSDVVIGPLVRAPGPRDGLTLPSDFPVAAFACAPAFWDSEGLLYVPDLFQMRGSEAAYPLSLKRTGLF</sequence>
<name>A0A916T793_9HYPH</name>
<accession>A0A916T793</accession>
<reference evidence="8" key="1">
    <citation type="journal article" date="2014" name="Int. J. Syst. Evol. Microbiol.">
        <title>Complete genome sequence of Corynebacterium casei LMG S-19264T (=DSM 44701T), isolated from a smear-ripened cheese.</title>
        <authorList>
            <consortium name="US DOE Joint Genome Institute (JGI-PGF)"/>
            <person name="Walter F."/>
            <person name="Albersmeier A."/>
            <person name="Kalinowski J."/>
            <person name="Ruckert C."/>
        </authorList>
    </citation>
    <scope>NUCLEOTIDE SEQUENCE</scope>
    <source>
        <strain evidence="8">CGMCC 1.12426</strain>
    </source>
</reference>
<dbReference type="InterPro" id="IPR011063">
    <property type="entry name" value="TilS/TtcA_N"/>
</dbReference>
<keyword evidence="2 6" id="KW-0819">tRNA processing</keyword>